<evidence type="ECO:0000256" key="8">
    <source>
        <dbReference type="SAM" id="MobiDB-lite"/>
    </source>
</evidence>
<evidence type="ECO:0000256" key="5">
    <source>
        <dbReference type="ARBA" id="ARBA00023163"/>
    </source>
</evidence>
<dbReference type="GO" id="GO:0046983">
    <property type="term" value="F:protein dimerization activity"/>
    <property type="evidence" value="ECO:0007669"/>
    <property type="project" value="InterPro"/>
</dbReference>
<dbReference type="Pfam" id="PF00010">
    <property type="entry name" value="HLH"/>
    <property type="match status" value="1"/>
</dbReference>
<evidence type="ECO:0000256" key="1">
    <source>
        <dbReference type="ARBA" id="ARBA00007628"/>
    </source>
</evidence>
<keyword evidence="10" id="KW-1185">Reference proteome</keyword>
<dbReference type="GO" id="GO:0045944">
    <property type="term" value="P:positive regulation of transcription by RNA polymerase II"/>
    <property type="evidence" value="ECO:0007669"/>
    <property type="project" value="TreeGrafter"/>
</dbReference>
<comment type="similarity">
    <text evidence="1">Belongs to the MAX family.</text>
</comment>
<dbReference type="Proteomes" id="UP000887540">
    <property type="component" value="Unplaced"/>
</dbReference>
<evidence type="ECO:0000256" key="4">
    <source>
        <dbReference type="ARBA" id="ARBA00023159"/>
    </source>
</evidence>
<reference evidence="11" key="1">
    <citation type="submission" date="2022-11" db="UniProtKB">
        <authorList>
            <consortium name="WormBaseParasite"/>
        </authorList>
    </citation>
    <scope>IDENTIFICATION</scope>
</reference>
<name>A0A914EMF9_9BILA</name>
<dbReference type="InterPro" id="IPR036638">
    <property type="entry name" value="HLH_DNA-bd_sf"/>
</dbReference>
<keyword evidence="3" id="KW-0238">DNA-binding</keyword>
<feature type="compositionally biased region" description="Polar residues" evidence="8">
    <location>
        <begin position="1"/>
        <end position="10"/>
    </location>
</feature>
<evidence type="ECO:0000256" key="7">
    <source>
        <dbReference type="SAM" id="Coils"/>
    </source>
</evidence>
<dbReference type="WBParaSite" id="ACRNAN_scaffold9267.g29052.t1">
    <property type="protein sequence ID" value="ACRNAN_scaffold9267.g29052.t1"/>
    <property type="gene ID" value="ACRNAN_scaffold9267.g29052"/>
</dbReference>
<proteinExistence type="inferred from homology"/>
<dbReference type="GO" id="GO:0090575">
    <property type="term" value="C:RNA polymerase II transcription regulator complex"/>
    <property type="evidence" value="ECO:0007669"/>
    <property type="project" value="TreeGrafter"/>
</dbReference>
<sequence>DESNPKSSPSLDDDRREHHNELERRRRDHIKDQFTALKNTVPLLEGEKSSRALILKRAIDYITLLQVQLKESKMEAEEVRRQNDILRSLAGVNIPLKPQASMPVQIQMRQNMAFPMQAFSENSSLFRPQPTYTSNLSTSPTNYISTSPICQATPTSSNSPNLPQQQNHNVQWAINRSKLGEANVPTTKVDATQLAQSVSGLTLSSVFLQNQLLNLSQTQSSSNKTQLNGLDSQTRLLADSLALRERQLAAAAVANLTV</sequence>
<keyword evidence="4" id="KW-0010">Activator</keyword>
<dbReference type="FunFam" id="4.10.280.10:FF:000019">
    <property type="entry name" value="Myc proto-oncogene protein"/>
    <property type="match status" value="1"/>
</dbReference>
<organism evidence="10 11">
    <name type="scientific">Acrobeloides nanus</name>
    <dbReference type="NCBI Taxonomy" id="290746"/>
    <lineage>
        <taxon>Eukaryota</taxon>
        <taxon>Metazoa</taxon>
        <taxon>Ecdysozoa</taxon>
        <taxon>Nematoda</taxon>
        <taxon>Chromadorea</taxon>
        <taxon>Rhabditida</taxon>
        <taxon>Tylenchina</taxon>
        <taxon>Cephalobomorpha</taxon>
        <taxon>Cephaloboidea</taxon>
        <taxon>Cephalobidae</taxon>
        <taxon>Acrobeloides</taxon>
    </lineage>
</organism>
<keyword evidence="6" id="KW-0539">Nucleus</keyword>
<dbReference type="InterPro" id="IPR011598">
    <property type="entry name" value="bHLH_dom"/>
</dbReference>
<protein>
    <submittedName>
        <fullName evidence="11">BHLH domain-containing protein</fullName>
    </submittedName>
</protein>
<feature type="coiled-coil region" evidence="7">
    <location>
        <begin position="62"/>
        <end position="89"/>
    </location>
</feature>
<dbReference type="Gene3D" id="4.10.280.10">
    <property type="entry name" value="Helix-loop-helix DNA-binding domain"/>
    <property type="match status" value="1"/>
</dbReference>
<evidence type="ECO:0000313" key="10">
    <source>
        <dbReference type="Proteomes" id="UP000887540"/>
    </source>
</evidence>
<evidence type="ECO:0000259" key="9">
    <source>
        <dbReference type="PROSITE" id="PS50888"/>
    </source>
</evidence>
<evidence type="ECO:0000256" key="2">
    <source>
        <dbReference type="ARBA" id="ARBA00023015"/>
    </source>
</evidence>
<evidence type="ECO:0000313" key="11">
    <source>
        <dbReference type="WBParaSite" id="ACRNAN_scaffold9267.g29052.t1"/>
    </source>
</evidence>
<dbReference type="SUPFAM" id="SSF47459">
    <property type="entry name" value="HLH, helix-loop-helix DNA-binding domain"/>
    <property type="match status" value="1"/>
</dbReference>
<dbReference type="PROSITE" id="PS50888">
    <property type="entry name" value="BHLH"/>
    <property type="match status" value="1"/>
</dbReference>
<keyword evidence="2" id="KW-0805">Transcription regulation</keyword>
<keyword evidence="5" id="KW-0804">Transcription</keyword>
<evidence type="ECO:0000256" key="3">
    <source>
        <dbReference type="ARBA" id="ARBA00023125"/>
    </source>
</evidence>
<dbReference type="SMART" id="SM00353">
    <property type="entry name" value="HLH"/>
    <property type="match status" value="1"/>
</dbReference>
<feature type="region of interest" description="Disordered" evidence="8">
    <location>
        <begin position="1"/>
        <end position="27"/>
    </location>
</feature>
<evidence type="ECO:0000256" key="6">
    <source>
        <dbReference type="ARBA" id="ARBA00023242"/>
    </source>
</evidence>
<dbReference type="PANTHER" id="PTHR10328:SF3">
    <property type="entry name" value="PROTEIN MAX"/>
    <property type="match status" value="1"/>
</dbReference>
<feature type="domain" description="BHLH" evidence="9">
    <location>
        <begin position="14"/>
        <end position="65"/>
    </location>
</feature>
<dbReference type="GO" id="GO:0003700">
    <property type="term" value="F:DNA-binding transcription factor activity"/>
    <property type="evidence" value="ECO:0007669"/>
    <property type="project" value="TreeGrafter"/>
</dbReference>
<keyword evidence="7" id="KW-0175">Coiled coil</keyword>
<dbReference type="PANTHER" id="PTHR10328">
    <property type="entry name" value="PROTEIN MAX MYC-ASSOCIATED FACTOR X"/>
    <property type="match status" value="1"/>
</dbReference>
<accession>A0A914EMF9</accession>
<feature type="compositionally biased region" description="Basic and acidic residues" evidence="8">
    <location>
        <begin position="12"/>
        <end position="27"/>
    </location>
</feature>
<dbReference type="GO" id="GO:0003677">
    <property type="term" value="F:DNA binding"/>
    <property type="evidence" value="ECO:0007669"/>
    <property type="project" value="UniProtKB-KW"/>
</dbReference>
<dbReference type="AlphaFoldDB" id="A0A914EMF9"/>